<name>A0ABP1C4M8_9GAMM</name>
<dbReference type="Pfam" id="PF09997">
    <property type="entry name" value="DUF2238"/>
    <property type="match status" value="1"/>
</dbReference>
<dbReference type="InterPro" id="IPR058534">
    <property type="entry name" value="YjdF"/>
</dbReference>
<keyword evidence="1" id="KW-1133">Transmembrane helix</keyword>
<dbReference type="PIRSF" id="PIRSF020606">
    <property type="entry name" value="UCP020606"/>
    <property type="match status" value="1"/>
</dbReference>
<feature type="transmembrane region" description="Helical" evidence="1">
    <location>
        <begin position="32"/>
        <end position="51"/>
    </location>
</feature>
<evidence type="ECO:0000256" key="1">
    <source>
        <dbReference type="SAM" id="Phobius"/>
    </source>
</evidence>
<accession>A0ABP1C4M8</accession>
<protein>
    <submittedName>
        <fullName evidence="2">Inner membrane protein YjdF</fullName>
    </submittedName>
</protein>
<evidence type="ECO:0000313" key="3">
    <source>
        <dbReference type="Proteomes" id="UP001497493"/>
    </source>
</evidence>
<dbReference type="Proteomes" id="UP001497493">
    <property type="component" value="Chromosome"/>
</dbReference>
<feature type="transmembrane region" description="Helical" evidence="1">
    <location>
        <begin position="63"/>
        <end position="84"/>
    </location>
</feature>
<keyword evidence="1" id="KW-0812">Transmembrane</keyword>
<dbReference type="InterPro" id="IPR014509">
    <property type="entry name" value="YjdF-like"/>
</dbReference>
<dbReference type="EMBL" id="OZ026884">
    <property type="protein sequence ID" value="CAL1239178.1"/>
    <property type="molecule type" value="Genomic_DNA"/>
</dbReference>
<gene>
    <name evidence="2" type="primary">yjdF</name>
    <name evidence="2" type="ORF">MECH1_V1_0402</name>
</gene>
<reference evidence="2 3" key="1">
    <citation type="submission" date="2024-04" db="EMBL/GenBank/DDBJ databases">
        <authorList>
            <person name="Cremers G."/>
        </authorList>
    </citation>
    <scope>NUCLEOTIDE SEQUENCE [LARGE SCALE GENOMIC DNA]</scope>
    <source>
        <strain evidence="2">MeCH1-AG</strain>
    </source>
</reference>
<sequence length="213" mass="23472">MGCTDWVPAMPRYWSAVFLPTLAASAVRPHDYLTWLLEALPAVAVFGALLATRRRLPLTPLSYALLLVLCLLVLAGAHYSFAHVPPFEWLRPYLRPGRNDFDKLAHLFQGLAPAVVFRELLVRGAVVRRDGWLNPIALGLTLALSAAYELLEWLTAQLLGDAARDFLALQGDPWDAQSDMTFALLGAATATTLLSRWHDRQLAATGSGRSGRR</sequence>
<evidence type="ECO:0000313" key="2">
    <source>
        <dbReference type="EMBL" id="CAL1239178.1"/>
    </source>
</evidence>
<proteinExistence type="predicted"/>
<organism evidence="2 3">
    <name type="scientific">Candidatus Methylocalor cossyra</name>
    <dbReference type="NCBI Taxonomy" id="3108543"/>
    <lineage>
        <taxon>Bacteria</taxon>
        <taxon>Pseudomonadati</taxon>
        <taxon>Pseudomonadota</taxon>
        <taxon>Gammaproteobacteria</taxon>
        <taxon>Methylococcales</taxon>
        <taxon>Methylococcaceae</taxon>
        <taxon>Candidatus Methylocalor</taxon>
    </lineage>
</organism>
<keyword evidence="3" id="KW-1185">Reference proteome</keyword>
<keyword evidence="1" id="KW-0472">Membrane</keyword>